<evidence type="ECO:0000256" key="2">
    <source>
        <dbReference type="ARBA" id="ARBA00022475"/>
    </source>
</evidence>
<dbReference type="PANTHER" id="PTHR46149">
    <property type="entry name" value="MIP08469P"/>
    <property type="match status" value="1"/>
</dbReference>
<dbReference type="GO" id="GO:0003924">
    <property type="term" value="F:GTPase activity"/>
    <property type="evidence" value="ECO:0007669"/>
    <property type="project" value="InterPro"/>
</dbReference>
<keyword evidence="8" id="KW-0636">Prenylation</keyword>
<evidence type="ECO:0000256" key="6">
    <source>
        <dbReference type="ARBA" id="ARBA00023136"/>
    </source>
</evidence>
<dbReference type="FunFam" id="3.40.50.300:FF:000475">
    <property type="entry name" value="GTP-binding protein Rhes"/>
    <property type="match status" value="1"/>
</dbReference>
<gene>
    <name evidence="10" type="ORF">TCNE_LOCUS7683</name>
</gene>
<dbReference type="InterPro" id="IPR027417">
    <property type="entry name" value="P-loop_NTPase"/>
</dbReference>
<reference evidence="10 11" key="2">
    <citation type="submission" date="2018-11" db="EMBL/GenBank/DDBJ databases">
        <authorList>
            <consortium name="Pathogen Informatics"/>
        </authorList>
    </citation>
    <scope>NUCLEOTIDE SEQUENCE [LARGE SCALE GENOMIC DNA]</scope>
</reference>
<evidence type="ECO:0000256" key="4">
    <source>
        <dbReference type="ARBA" id="ARBA00022741"/>
    </source>
</evidence>
<dbReference type="Proteomes" id="UP000050794">
    <property type="component" value="Unassembled WGS sequence"/>
</dbReference>
<dbReference type="SMART" id="SM00175">
    <property type="entry name" value="RAB"/>
    <property type="match status" value="1"/>
</dbReference>
<protein>
    <submittedName>
        <fullName evidence="12">Ras family protein</fullName>
    </submittedName>
</protein>
<evidence type="ECO:0000256" key="3">
    <source>
        <dbReference type="ARBA" id="ARBA00022481"/>
    </source>
</evidence>
<evidence type="ECO:0000256" key="7">
    <source>
        <dbReference type="ARBA" id="ARBA00023288"/>
    </source>
</evidence>
<dbReference type="SMART" id="SM00173">
    <property type="entry name" value="RAS"/>
    <property type="match status" value="1"/>
</dbReference>
<dbReference type="PRINTS" id="PR00449">
    <property type="entry name" value="RASTRNSFRMNG"/>
</dbReference>
<dbReference type="InterPro" id="IPR005225">
    <property type="entry name" value="Small_GTP-bd"/>
</dbReference>
<keyword evidence="3" id="KW-0488">Methylation</keyword>
<accession>A0A183UGR3</accession>
<evidence type="ECO:0000256" key="5">
    <source>
        <dbReference type="ARBA" id="ARBA00023134"/>
    </source>
</evidence>
<dbReference type="PANTHER" id="PTHR46149:SF7">
    <property type="entry name" value="GTP-BINDING PROTEIN DI-RAS2"/>
    <property type="match status" value="1"/>
</dbReference>
<organism evidence="11 12">
    <name type="scientific">Toxocara canis</name>
    <name type="common">Canine roundworm</name>
    <dbReference type="NCBI Taxonomy" id="6265"/>
    <lineage>
        <taxon>Eukaryota</taxon>
        <taxon>Metazoa</taxon>
        <taxon>Ecdysozoa</taxon>
        <taxon>Nematoda</taxon>
        <taxon>Chromadorea</taxon>
        <taxon>Rhabditida</taxon>
        <taxon>Spirurina</taxon>
        <taxon>Ascaridomorpha</taxon>
        <taxon>Ascaridoidea</taxon>
        <taxon>Toxocaridae</taxon>
        <taxon>Toxocara</taxon>
    </lineage>
</organism>
<dbReference type="Pfam" id="PF00071">
    <property type="entry name" value="Ras"/>
    <property type="match status" value="1"/>
</dbReference>
<evidence type="ECO:0000313" key="12">
    <source>
        <dbReference type="WBParaSite" id="TCNE_0000768301-mRNA-1"/>
    </source>
</evidence>
<keyword evidence="11" id="KW-1185">Reference proteome</keyword>
<proteinExistence type="inferred from homology"/>
<reference evidence="12" key="1">
    <citation type="submission" date="2016-06" db="UniProtKB">
        <authorList>
            <consortium name="WormBaseParasite"/>
        </authorList>
    </citation>
    <scope>IDENTIFICATION</scope>
</reference>
<comment type="subcellular location">
    <subcellularLocation>
        <location evidence="1">Cell membrane</location>
        <topology evidence="1">Lipid-anchor</topology>
    </subcellularLocation>
</comment>
<evidence type="ECO:0000256" key="8">
    <source>
        <dbReference type="ARBA" id="ARBA00023289"/>
    </source>
</evidence>
<evidence type="ECO:0000313" key="10">
    <source>
        <dbReference type="EMBL" id="VDM39004.1"/>
    </source>
</evidence>
<dbReference type="EMBL" id="UYWY01019734">
    <property type="protein sequence ID" value="VDM39004.1"/>
    <property type="molecule type" value="Genomic_DNA"/>
</dbReference>
<name>A0A183UGR3_TOXCA</name>
<evidence type="ECO:0000256" key="1">
    <source>
        <dbReference type="ARBA" id="ARBA00004193"/>
    </source>
</evidence>
<keyword evidence="7" id="KW-0449">Lipoprotein</keyword>
<dbReference type="GO" id="GO:0005886">
    <property type="term" value="C:plasma membrane"/>
    <property type="evidence" value="ECO:0007669"/>
    <property type="project" value="UniProtKB-SubCell"/>
</dbReference>
<comment type="similarity">
    <text evidence="9">Belongs to the small GTPase superfamily. RasD family.</text>
</comment>
<dbReference type="SUPFAM" id="SSF52540">
    <property type="entry name" value="P-loop containing nucleoside triphosphate hydrolases"/>
    <property type="match status" value="1"/>
</dbReference>
<keyword evidence="4" id="KW-0547">Nucleotide-binding</keyword>
<dbReference type="NCBIfam" id="TIGR00231">
    <property type="entry name" value="small_GTP"/>
    <property type="match status" value="1"/>
</dbReference>
<dbReference type="PROSITE" id="PS51421">
    <property type="entry name" value="RAS"/>
    <property type="match status" value="1"/>
</dbReference>
<dbReference type="Gene3D" id="3.40.50.300">
    <property type="entry name" value="P-loop containing nucleotide triphosphate hydrolases"/>
    <property type="match status" value="1"/>
</dbReference>
<keyword evidence="5" id="KW-0342">GTP-binding</keyword>
<sequence length="204" mass="23322">MSEERYRLVVLGSTKVGKTSLIRQYLYGEFSDKYKETIEDLHSRDFKIQGVPLCLDILDTNFNFPDMRKLAIASADSFLLVFAVDDIQSFKAMSELWSEICERRADIRQMPTVVVGNKSDLLSKKIYEATATAWTSRLNAKVRYVEASAKTAENVVSIFRNLLQLSGFPRGNVSEFNDINCKQQLQCSRMNMYRSSLCLISKNI</sequence>
<dbReference type="WBParaSite" id="TCNE_0000768301-mRNA-1">
    <property type="protein sequence ID" value="TCNE_0000768301-mRNA-1"/>
    <property type="gene ID" value="TCNE_0000768301"/>
</dbReference>
<evidence type="ECO:0000313" key="11">
    <source>
        <dbReference type="Proteomes" id="UP000050794"/>
    </source>
</evidence>
<evidence type="ECO:0000256" key="9">
    <source>
        <dbReference type="ARBA" id="ARBA00038061"/>
    </source>
</evidence>
<dbReference type="InterPro" id="IPR052236">
    <property type="entry name" value="Small_GTPase_RasD"/>
</dbReference>
<dbReference type="InterPro" id="IPR001806">
    <property type="entry name" value="Small_GTPase"/>
</dbReference>
<keyword evidence="2" id="KW-1003">Cell membrane</keyword>
<dbReference type="AlphaFoldDB" id="A0A183UGR3"/>
<dbReference type="GO" id="GO:0005525">
    <property type="term" value="F:GTP binding"/>
    <property type="evidence" value="ECO:0007669"/>
    <property type="project" value="UniProtKB-KW"/>
</dbReference>
<dbReference type="PROSITE" id="PS51419">
    <property type="entry name" value="RAB"/>
    <property type="match status" value="1"/>
</dbReference>
<keyword evidence="6" id="KW-0472">Membrane</keyword>
<dbReference type="SMART" id="SM00174">
    <property type="entry name" value="RHO"/>
    <property type="match status" value="1"/>
</dbReference>